<dbReference type="InterPro" id="IPR013216">
    <property type="entry name" value="Methyltransf_11"/>
</dbReference>
<sequence length="223" mass="25445">MPSLDLDPYLDHTVQTNHDNIEKFDGIKARGRTDTVLAAKDLIHSFLPRDGESVVDIGIAGGYSTRELGKIYKNVTGVSICQEDVDHAAEHGVHAVLDEMHKLETFEDSSLDGVFASHILEHSPAPYIALRTFFRVLKPDGWVVIVMPERDGIAGRGMRRFGFFKTHLFCADPSTVIYLLRRAEFRLEWYREVPQWDPRFVEPNMYHQVYCARKGREVRNDGA</sequence>
<comment type="caution">
    <text evidence="2">The sequence shown here is derived from an EMBL/GenBank/DDBJ whole genome shotgun (WGS) entry which is preliminary data.</text>
</comment>
<evidence type="ECO:0000313" key="2">
    <source>
        <dbReference type="EMBL" id="KKN96888.1"/>
    </source>
</evidence>
<organism evidence="2">
    <name type="scientific">marine sediment metagenome</name>
    <dbReference type="NCBI Taxonomy" id="412755"/>
    <lineage>
        <taxon>unclassified sequences</taxon>
        <taxon>metagenomes</taxon>
        <taxon>ecological metagenomes</taxon>
    </lineage>
</organism>
<gene>
    <name evidence="2" type="ORF">LCGC14_0165320</name>
</gene>
<dbReference type="Pfam" id="PF08241">
    <property type="entry name" value="Methyltransf_11"/>
    <property type="match status" value="1"/>
</dbReference>
<dbReference type="AlphaFoldDB" id="A0A0F9XWW4"/>
<dbReference type="Gene3D" id="3.40.50.150">
    <property type="entry name" value="Vaccinia Virus protein VP39"/>
    <property type="match status" value="1"/>
</dbReference>
<feature type="domain" description="Methyltransferase type 11" evidence="1">
    <location>
        <begin position="55"/>
        <end position="145"/>
    </location>
</feature>
<dbReference type="InterPro" id="IPR029063">
    <property type="entry name" value="SAM-dependent_MTases_sf"/>
</dbReference>
<reference evidence="2" key="1">
    <citation type="journal article" date="2015" name="Nature">
        <title>Complex archaea that bridge the gap between prokaryotes and eukaryotes.</title>
        <authorList>
            <person name="Spang A."/>
            <person name="Saw J.H."/>
            <person name="Jorgensen S.L."/>
            <person name="Zaremba-Niedzwiedzka K."/>
            <person name="Martijn J."/>
            <person name="Lind A.E."/>
            <person name="van Eijk R."/>
            <person name="Schleper C."/>
            <person name="Guy L."/>
            <person name="Ettema T.J."/>
        </authorList>
    </citation>
    <scope>NUCLEOTIDE SEQUENCE</scope>
</reference>
<dbReference type="PANTHER" id="PTHR43861">
    <property type="entry name" value="TRANS-ACONITATE 2-METHYLTRANSFERASE-RELATED"/>
    <property type="match status" value="1"/>
</dbReference>
<dbReference type="CDD" id="cd02440">
    <property type="entry name" value="AdoMet_MTases"/>
    <property type="match status" value="1"/>
</dbReference>
<proteinExistence type="predicted"/>
<accession>A0A0F9XWW4</accession>
<protein>
    <recommendedName>
        <fullName evidence="1">Methyltransferase type 11 domain-containing protein</fullName>
    </recommendedName>
</protein>
<dbReference type="GO" id="GO:0008757">
    <property type="term" value="F:S-adenosylmethionine-dependent methyltransferase activity"/>
    <property type="evidence" value="ECO:0007669"/>
    <property type="project" value="InterPro"/>
</dbReference>
<dbReference type="SUPFAM" id="SSF53335">
    <property type="entry name" value="S-adenosyl-L-methionine-dependent methyltransferases"/>
    <property type="match status" value="1"/>
</dbReference>
<dbReference type="EMBL" id="LAZR01000062">
    <property type="protein sequence ID" value="KKN96888.1"/>
    <property type="molecule type" value="Genomic_DNA"/>
</dbReference>
<evidence type="ECO:0000259" key="1">
    <source>
        <dbReference type="Pfam" id="PF08241"/>
    </source>
</evidence>
<name>A0A0F9XWW4_9ZZZZ</name>